<dbReference type="Pfam" id="PF02776">
    <property type="entry name" value="TPP_enzyme_N"/>
    <property type="match status" value="1"/>
</dbReference>
<dbReference type="Pfam" id="PF02775">
    <property type="entry name" value="TPP_enzyme_C"/>
    <property type="match status" value="1"/>
</dbReference>
<dbReference type="GO" id="GO:0005948">
    <property type="term" value="C:acetolactate synthase complex"/>
    <property type="evidence" value="ECO:0007669"/>
    <property type="project" value="TreeGrafter"/>
</dbReference>
<dbReference type="GO" id="GO:0009099">
    <property type="term" value="P:L-valine biosynthetic process"/>
    <property type="evidence" value="ECO:0007669"/>
    <property type="project" value="UniProtKB-UniPathway"/>
</dbReference>
<feature type="domain" description="Thiamine pyrophosphate enzyme TPP-binding" evidence="12">
    <location>
        <begin position="381"/>
        <end position="526"/>
    </location>
</feature>
<dbReference type="InterPro" id="IPR029035">
    <property type="entry name" value="DHS-like_NAD/FAD-binding_dom"/>
</dbReference>
<dbReference type="CDD" id="cd00568">
    <property type="entry name" value="TPP_enzymes"/>
    <property type="match status" value="1"/>
</dbReference>
<feature type="domain" description="Thiamine pyrophosphate enzyme N-terminal TPP-binding" evidence="13">
    <location>
        <begin position="1"/>
        <end position="108"/>
    </location>
</feature>
<evidence type="ECO:0000256" key="7">
    <source>
        <dbReference type="ARBA" id="ARBA00023052"/>
    </source>
</evidence>
<proteinExistence type="inferred from homology"/>
<evidence type="ECO:0000256" key="3">
    <source>
        <dbReference type="ARBA" id="ARBA00007812"/>
    </source>
</evidence>
<evidence type="ECO:0000256" key="9">
    <source>
        <dbReference type="ARBA" id="ARBA00048670"/>
    </source>
</evidence>
<dbReference type="OrthoDB" id="3203527at2"/>
<accession>A0A402CL37</accession>
<feature type="domain" description="Thiamine pyrophosphate enzyme central" evidence="11">
    <location>
        <begin position="186"/>
        <end position="317"/>
    </location>
</feature>
<evidence type="ECO:0000256" key="8">
    <source>
        <dbReference type="ARBA" id="ARBA00023304"/>
    </source>
</evidence>
<dbReference type="Proteomes" id="UP000287519">
    <property type="component" value="Unassembled WGS sequence"/>
</dbReference>
<dbReference type="Gene3D" id="3.40.50.1220">
    <property type="entry name" value="TPP-binding domain"/>
    <property type="match status" value="1"/>
</dbReference>
<reference evidence="14 15" key="1">
    <citation type="submission" date="2018-11" db="EMBL/GenBank/DDBJ databases">
        <title>Microbial catabolism of amino acid.</title>
        <authorList>
            <person name="Hibi M."/>
            <person name="Ogawa J."/>
        </authorList>
    </citation>
    <scope>NUCLEOTIDE SEQUENCE [LARGE SCALE GENOMIC DNA]</scope>
    <source>
        <strain evidence="14 15">C31-06</strain>
    </source>
</reference>
<evidence type="ECO:0000256" key="5">
    <source>
        <dbReference type="ARBA" id="ARBA00022630"/>
    </source>
</evidence>
<keyword evidence="6" id="KW-0274">FAD</keyword>
<evidence type="ECO:0000313" key="14">
    <source>
        <dbReference type="EMBL" id="GCE44293.1"/>
    </source>
</evidence>
<evidence type="ECO:0000256" key="10">
    <source>
        <dbReference type="RuleBase" id="RU362132"/>
    </source>
</evidence>
<name>A0A402CL37_RHOWR</name>
<dbReference type="GO" id="GO:0030976">
    <property type="term" value="F:thiamine pyrophosphate binding"/>
    <property type="evidence" value="ECO:0007669"/>
    <property type="project" value="InterPro"/>
</dbReference>
<dbReference type="InterPro" id="IPR029061">
    <property type="entry name" value="THDP-binding"/>
</dbReference>
<gene>
    <name evidence="14" type="ORF">Rhow_008714</name>
</gene>
<dbReference type="SUPFAM" id="SSF52467">
    <property type="entry name" value="DHS-like NAD/FAD-binding domain"/>
    <property type="match status" value="1"/>
</dbReference>
<keyword evidence="8" id="KW-0100">Branched-chain amino acid biosynthesis</keyword>
<dbReference type="UniPathway" id="UPA00049">
    <property type="reaction ID" value="UER00059"/>
</dbReference>
<dbReference type="EC" id="2.2.1.6" evidence="4"/>
<evidence type="ECO:0000256" key="4">
    <source>
        <dbReference type="ARBA" id="ARBA00013145"/>
    </source>
</evidence>
<dbReference type="InterPro" id="IPR012001">
    <property type="entry name" value="Thiamin_PyroP_enz_TPP-bd_dom"/>
</dbReference>
<keyword evidence="8" id="KW-0028">Amino-acid biosynthesis</keyword>
<dbReference type="InterPro" id="IPR012000">
    <property type="entry name" value="Thiamin_PyroP_enz_cen_dom"/>
</dbReference>
<dbReference type="InterPro" id="IPR011766">
    <property type="entry name" value="TPP_enzyme_TPP-bd"/>
</dbReference>
<comment type="caution">
    <text evidence="14">The sequence shown here is derived from an EMBL/GenBank/DDBJ whole genome shotgun (WGS) entry which is preliminary data.</text>
</comment>
<evidence type="ECO:0000313" key="15">
    <source>
        <dbReference type="Proteomes" id="UP000287519"/>
    </source>
</evidence>
<dbReference type="RefSeq" id="WP_124395904.1">
    <property type="nucleotide sequence ID" value="NZ_BHYM01000092.1"/>
</dbReference>
<evidence type="ECO:0000256" key="6">
    <source>
        <dbReference type="ARBA" id="ARBA00022827"/>
    </source>
</evidence>
<keyword evidence="5" id="KW-0285">Flavoprotein</keyword>
<comment type="similarity">
    <text evidence="3 10">Belongs to the TPP enzyme family.</text>
</comment>
<dbReference type="Pfam" id="PF00205">
    <property type="entry name" value="TPP_enzyme_M"/>
    <property type="match status" value="1"/>
</dbReference>
<comment type="catalytic activity">
    <reaction evidence="9">
        <text>2 pyruvate + H(+) = (2S)-2-acetolactate + CO2</text>
        <dbReference type="Rhea" id="RHEA:25249"/>
        <dbReference type="ChEBI" id="CHEBI:15361"/>
        <dbReference type="ChEBI" id="CHEBI:15378"/>
        <dbReference type="ChEBI" id="CHEBI:16526"/>
        <dbReference type="ChEBI" id="CHEBI:58476"/>
        <dbReference type="EC" id="2.2.1.6"/>
    </reaction>
</comment>
<dbReference type="EMBL" id="BHYM01000092">
    <property type="protein sequence ID" value="GCE44293.1"/>
    <property type="molecule type" value="Genomic_DNA"/>
</dbReference>
<dbReference type="CDD" id="cd07035">
    <property type="entry name" value="TPP_PYR_POX_like"/>
    <property type="match status" value="1"/>
</dbReference>
<dbReference type="InterPro" id="IPR045229">
    <property type="entry name" value="TPP_enz"/>
</dbReference>
<organism evidence="14 15">
    <name type="scientific">Rhodococcus wratislaviensis</name>
    <name type="common">Tsukamurella wratislaviensis</name>
    <dbReference type="NCBI Taxonomy" id="44752"/>
    <lineage>
        <taxon>Bacteria</taxon>
        <taxon>Bacillati</taxon>
        <taxon>Actinomycetota</taxon>
        <taxon>Actinomycetes</taxon>
        <taxon>Mycobacteriales</taxon>
        <taxon>Nocardiaceae</taxon>
        <taxon>Rhodococcus</taxon>
    </lineage>
</organism>
<evidence type="ECO:0000259" key="13">
    <source>
        <dbReference type="Pfam" id="PF02776"/>
    </source>
</evidence>
<dbReference type="GO" id="GO:0050660">
    <property type="term" value="F:flavin adenine dinucleotide binding"/>
    <property type="evidence" value="ECO:0007669"/>
    <property type="project" value="TreeGrafter"/>
</dbReference>
<evidence type="ECO:0000256" key="2">
    <source>
        <dbReference type="ARBA" id="ARBA00005025"/>
    </source>
</evidence>
<dbReference type="Gene3D" id="3.40.50.970">
    <property type="match status" value="2"/>
</dbReference>
<dbReference type="UniPathway" id="UPA00047">
    <property type="reaction ID" value="UER00055"/>
</dbReference>
<protein>
    <recommendedName>
        <fullName evidence="4">acetolactate synthase</fullName>
        <ecNumber evidence="4">2.2.1.6</ecNumber>
    </recommendedName>
</protein>
<dbReference type="PANTHER" id="PTHR18968:SF167">
    <property type="entry name" value="ACETOLACTATE SYNTHASE LARGE SUBUNIT ILVB2-RELATED"/>
    <property type="match status" value="1"/>
</dbReference>
<dbReference type="AlphaFoldDB" id="A0A402CL37"/>
<evidence type="ECO:0000259" key="11">
    <source>
        <dbReference type="Pfam" id="PF00205"/>
    </source>
</evidence>
<dbReference type="PANTHER" id="PTHR18968">
    <property type="entry name" value="THIAMINE PYROPHOSPHATE ENZYMES"/>
    <property type="match status" value="1"/>
</dbReference>
<sequence>MKTYEVAAAALSKQGARTIFGLMGDANLAYVGAYVENEGGEFVAAVAEGSAVSMADGFHRMTGEVGVASVTHGPAVTNCLTALTEAVRARSEVLLITGGTPDVRHHFQALDLEGFARGAGAQYLRVRRPDDAPGDIAQAFVQVRAAGRPLVLDIPYDLLERPAEHTSVPHADGGRTKTAPDRDALDDALGILLSTRRPLILAGRGAVRAGARDDILRLARLLDAPVMTTLLAKDLFHGEPENLGIHGNLSSGVAAEEIARADCVLAFGASLNTFTTDGNALLRGKSVIQCDDRVDAVGRFGLVSLALIADAGLAARAMCARLAEAGHTSPGIRRVTALQGKLTTAGQRSYRSITGGGTVDMRDAMKWLGEVLPSGTQVVTDVGRFSFAAWKHLDVTPGRFTVPGTFGSIGLGIGTAVGAAAARRDVPTVCVAGDGGGMMGILELSTAVRYELPLVVVILNDNCYGAEYRKLADLGLNTRHSEVAWPEFGEVGRSLGAQAVTVREEKDLAVAAEAIANGTFPLLIEIKADPARRRPGKSI</sequence>
<comment type="pathway">
    <text evidence="2">Amino-acid biosynthesis; L-valine biosynthesis; L-valine from pyruvate: step 1/4.</text>
</comment>
<keyword evidence="7 10" id="KW-0786">Thiamine pyrophosphate</keyword>
<dbReference type="SUPFAM" id="SSF52518">
    <property type="entry name" value="Thiamin diphosphate-binding fold (THDP-binding)"/>
    <property type="match status" value="2"/>
</dbReference>
<keyword evidence="15" id="KW-1185">Reference proteome</keyword>
<comment type="pathway">
    <text evidence="1">Amino-acid biosynthesis; L-isoleucine biosynthesis; L-isoleucine from 2-oxobutanoate: step 1/4.</text>
</comment>
<evidence type="ECO:0000256" key="1">
    <source>
        <dbReference type="ARBA" id="ARBA00004974"/>
    </source>
</evidence>
<evidence type="ECO:0000259" key="12">
    <source>
        <dbReference type="Pfam" id="PF02775"/>
    </source>
</evidence>
<dbReference type="GO" id="GO:0009097">
    <property type="term" value="P:isoleucine biosynthetic process"/>
    <property type="evidence" value="ECO:0007669"/>
    <property type="project" value="UniProtKB-UniPathway"/>
</dbReference>
<dbReference type="GO" id="GO:0003984">
    <property type="term" value="F:acetolactate synthase activity"/>
    <property type="evidence" value="ECO:0007669"/>
    <property type="project" value="UniProtKB-EC"/>
</dbReference>
<dbReference type="GO" id="GO:0000287">
    <property type="term" value="F:magnesium ion binding"/>
    <property type="evidence" value="ECO:0007669"/>
    <property type="project" value="InterPro"/>
</dbReference>